<dbReference type="AlphaFoldDB" id="A0A9W8B539"/>
<reference evidence="4" key="1">
    <citation type="submission" date="2022-07" db="EMBL/GenBank/DDBJ databases">
        <title>Phylogenomic reconstructions and comparative analyses of Kickxellomycotina fungi.</title>
        <authorList>
            <person name="Reynolds N.K."/>
            <person name="Stajich J.E."/>
            <person name="Barry K."/>
            <person name="Grigoriev I.V."/>
            <person name="Crous P."/>
            <person name="Smith M.E."/>
        </authorList>
    </citation>
    <scope>NUCLEOTIDE SEQUENCE</scope>
    <source>
        <strain evidence="4">RSA 567</strain>
    </source>
</reference>
<feature type="domain" description="C2H2-type" evidence="3">
    <location>
        <begin position="342"/>
        <end position="369"/>
    </location>
</feature>
<accession>A0A9W8B539</accession>
<comment type="caution">
    <text evidence="4">The sequence shown here is derived from an EMBL/GenBank/DDBJ whole genome shotgun (WGS) entry which is preliminary data.</text>
</comment>
<feature type="region of interest" description="Disordered" evidence="2">
    <location>
        <begin position="275"/>
        <end position="329"/>
    </location>
</feature>
<feature type="compositionally biased region" description="Basic and acidic residues" evidence="2">
    <location>
        <begin position="302"/>
        <end position="321"/>
    </location>
</feature>
<gene>
    <name evidence="4" type="ORF">H4R34_004032</name>
</gene>
<evidence type="ECO:0000313" key="4">
    <source>
        <dbReference type="EMBL" id="KAJ1976296.1"/>
    </source>
</evidence>
<evidence type="ECO:0000313" key="5">
    <source>
        <dbReference type="Proteomes" id="UP001151582"/>
    </source>
</evidence>
<organism evidence="4 5">
    <name type="scientific">Dimargaris verticillata</name>
    <dbReference type="NCBI Taxonomy" id="2761393"/>
    <lineage>
        <taxon>Eukaryota</taxon>
        <taxon>Fungi</taxon>
        <taxon>Fungi incertae sedis</taxon>
        <taxon>Zoopagomycota</taxon>
        <taxon>Kickxellomycotina</taxon>
        <taxon>Dimargaritomycetes</taxon>
        <taxon>Dimargaritales</taxon>
        <taxon>Dimargaritaceae</taxon>
        <taxon>Dimargaris</taxon>
    </lineage>
</organism>
<dbReference type="Proteomes" id="UP001151582">
    <property type="component" value="Unassembled WGS sequence"/>
</dbReference>
<name>A0A9W8B539_9FUNG</name>
<keyword evidence="1" id="KW-0479">Metal-binding</keyword>
<evidence type="ECO:0000256" key="1">
    <source>
        <dbReference type="PROSITE-ProRule" id="PRU00042"/>
    </source>
</evidence>
<feature type="compositionally biased region" description="Basic residues" evidence="2">
    <location>
        <begin position="242"/>
        <end position="251"/>
    </location>
</feature>
<evidence type="ECO:0000259" key="3">
    <source>
        <dbReference type="PROSITE" id="PS50157"/>
    </source>
</evidence>
<feature type="region of interest" description="Disordered" evidence="2">
    <location>
        <begin position="151"/>
        <end position="205"/>
    </location>
</feature>
<feature type="region of interest" description="Disordered" evidence="2">
    <location>
        <begin position="232"/>
        <end position="260"/>
    </location>
</feature>
<keyword evidence="5" id="KW-1185">Reference proteome</keyword>
<dbReference type="OrthoDB" id="5554619at2759"/>
<protein>
    <recommendedName>
        <fullName evidence="3">C2H2-type domain-containing protein</fullName>
    </recommendedName>
</protein>
<proteinExistence type="predicted"/>
<dbReference type="PROSITE" id="PS50157">
    <property type="entry name" value="ZINC_FINGER_C2H2_2"/>
    <property type="match status" value="1"/>
</dbReference>
<keyword evidence="1" id="KW-0863">Zinc-finger</keyword>
<dbReference type="GO" id="GO:0008270">
    <property type="term" value="F:zinc ion binding"/>
    <property type="evidence" value="ECO:0007669"/>
    <property type="project" value="UniProtKB-KW"/>
</dbReference>
<dbReference type="InterPro" id="IPR013087">
    <property type="entry name" value="Znf_C2H2_type"/>
</dbReference>
<evidence type="ECO:0000256" key="2">
    <source>
        <dbReference type="SAM" id="MobiDB-lite"/>
    </source>
</evidence>
<feature type="compositionally biased region" description="Low complexity" evidence="2">
    <location>
        <begin position="279"/>
        <end position="295"/>
    </location>
</feature>
<dbReference type="EMBL" id="JANBQB010000445">
    <property type="protein sequence ID" value="KAJ1976296.1"/>
    <property type="molecule type" value="Genomic_DNA"/>
</dbReference>
<sequence length="379" mass="41447">MSVPATSHYTPYLESHGTAAPMPRMRSQPSTRTHSLSSPCPLPPAPTDTTMRLPPITEFEQGPQSAKVYSQQRSPHSLFGTTSTPAGARVQLPPISTLFSEMASRGSTTPPFLKGYSLPPMNNYTKDVAMPAKPAPYPSMAVKVPYLGLPNRGPRDESLRNSMPPEVPSGGHLRHHPSPHHFSVNTGAAGHPYHRPAYSPTPEPRVRCVTPDLSTPGFEHRPEPIQFTARKRCASEAPVGGRIKRGPKNRPRFQFATNLTPEKCSTMMKAAECKKALSSEKPNNSISNSNSNASSGLASPVRGERQRTQSDSKLRRERRELTPPPISYAPSWRIPNLNVKIYTCESCGKKYKNAASLVKHRADHARQNAAESLASPSQV</sequence>
<dbReference type="PROSITE" id="PS00028">
    <property type="entry name" value="ZINC_FINGER_C2H2_1"/>
    <property type="match status" value="1"/>
</dbReference>
<keyword evidence="1" id="KW-0862">Zinc</keyword>
<feature type="region of interest" description="Disordered" evidence="2">
    <location>
        <begin position="1"/>
        <end position="50"/>
    </location>
</feature>